<evidence type="ECO:0000313" key="3">
    <source>
        <dbReference type="Proteomes" id="UP000587462"/>
    </source>
</evidence>
<dbReference type="Pfam" id="PF01590">
    <property type="entry name" value="GAF"/>
    <property type="match status" value="1"/>
</dbReference>
<dbReference type="Gene3D" id="3.30.450.40">
    <property type="match status" value="1"/>
</dbReference>
<evidence type="ECO:0000313" key="2">
    <source>
        <dbReference type="EMBL" id="NVK76281.1"/>
    </source>
</evidence>
<gene>
    <name evidence="2" type="ORF">HG542_01245</name>
</gene>
<comment type="caution">
    <text evidence="2">The sequence shown here is derived from an EMBL/GenBank/DDBJ whole genome shotgun (WGS) entry which is preliminary data.</text>
</comment>
<dbReference type="Proteomes" id="UP000587462">
    <property type="component" value="Unassembled WGS sequence"/>
</dbReference>
<accession>A0A7Y7AZJ8</accession>
<reference evidence="2 3" key="1">
    <citation type="submission" date="2020-04" db="EMBL/GenBank/DDBJ databases">
        <title>Draft Genome Sequence of Streptomyces morookaense DSM 40503, an 8-azaguanine-producing strain.</title>
        <authorList>
            <person name="Qi J."/>
            <person name="Gao J.-M."/>
        </authorList>
    </citation>
    <scope>NUCLEOTIDE SEQUENCE [LARGE SCALE GENOMIC DNA]</scope>
    <source>
        <strain evidence="2 3">DSM 40503</strain>
    </source>
</reference>
<dbReference type="EMBL" id="JABBXF010000002">
    <property type="protein sequence ID" value="NVK76281.1"/>
    <property type="molecule type" value="Genomic_DNA"/>
</dbReference>
<organism evidence="2 3">
    <name type="scientific">Streptomyces morookaense</name>
    <name type="common">Streptoverticillium morookaense</name>
    <dbReference type="NCBI Taxonomy" id="1970"/>
    <lineage>
        <taxon>Bacteria</taxon>
        <taxon>Bacillati</taxon>
        <taxon>Actinomycetota</taxon>
        <taxon>Actinomycetes</taxon>
        <taxon>Kitasatosporales</taxon>
        <taxon>Streptomycetaceae</taxon>
        <taxon>Streptomyces</taxon>
    </lineage>
</organism>
<name>A0A7Y7AZJ8_STRMO</name>
<evidence type="ECO:0000259" key="1">
    <source>
        <dbReference type="Pfam" id="PF01590"/>
    </source>
</evidence>
<sequence>MLRRLGTTLRPLVSHLPPGAGALATVAQRCNLADAPAAGARRRHHCSVNPRPIDAALLPAIREAALAGSGPPLRPRPLIGRSWQRVRGHGLDPESGRPVTVLPADELEHCRHVSGLADLLPLLREGLAPACDAERQLTVVTDPKGQVLWREGGPALRRSADRLGFEVGACWTEETVGTNGIGTALVEDRPVQVHSAEHFVRSHHSWTCAAAPLHDPRSGRTLGVLNVSGPAPAFNPATLALVTAVGKVAEAELRARHWESVDRLRAVAAPMLARIRGRALAVDRDGWTAAVTGMGPVGRVVLPKAVQPGPVWLPSFGPCFVEPLPDGWLVRLEAADGPAAPSRVVLDLRDPRSRTVTVSGEAGDWSQDLSPRHAELLYVLALHPAGRTAAELAADLFGDASRTVTVRAEMSRVRRTLAGVLVHRPYRFADGLEVSLLTPAHPADLLPMSSAPVVLAARTST</sequence>
<dbReference type="SUPFAM" id="SSF55781">
    <property type="entry name" value="GAF domain-like"/>
    <property type="match status" value="1"/>
</dbReference>
<protein>
    <submittedName>
        <fullName evidence="2">GAF domain-containing protein</fullName>
    </submittedName>
</protein>
<keyword evidence="3" id="KW-1185">Reference proteome</keyword>
<dbReference type="InterPro" id="IPR003018">
    <property type="entry name" value="GAF"/>
</dbReference>
<dbReference type="AlphaFoldDB" id="A0A7Y7AZJ8"/>
<dbReference type="InterPro" id="IPR029016">
    <property type="entry name" value="GAF-like_dom_sf"/>
</dbReference>
<feature type="domain" description="GAF" evidence="1">
    <location>
        <begin position="120"/>
        <end position="252"/>
    </location>
</feature>
<proteinExistence type="predicted"/>